<evidence type="ECO:0000259" key="5">
    <source>
        <dbReference type="Pfam" id="PF02737"/>
    </source>
</evidence>
<gene>
    <name evidence="6" type="ORF">VF724_00555</name>
</gene>
<dbReference type="Pfam" id="PF00725">
    <property type="entry name" value="3HCDH"/>
    <property type="match status" value="1"/>
</dbReference>
<keyword evidence="7" id="KW-1185">Reference proteome</keyword>
<name>A0ABU5ZCA9_9BACL</name>
<evidence type="ECO:0000313" key="6">
    <source>
        <dbReference type="EMBL" id="MEB3100149.1"/>
    </source>
</evidence>
<evidence type="ECO:0000259" key="4">
    <source>
        <dbReference type="Pfam" id="PF00725"/>
    </source>
</evidence>
<dbReference type="PANTHER" id="PTHR48075:SF5">
    <property type="entry name" value="3-HYDROXYBUTYRYL-COA DEHYDROGENASE"/>
    <property type="match status" value="1"/>
</dbReference>
<dbReference type="InterPro" id="IPR006176">
    <property type="entry name" value="3-OHacyl-CoA_DH_NAD-bd"/>
</dbReference>
<dbReference type="RefSeq" id="WP_371752262.1">
    <property type="nucleotide sequence ID" value="NZ_JAYJLD010000001.1"/>
</dbReference>
<dbReference type="Gene3D" id="1.10.1040.10">
    <property type="entry name" value="N-(1-d-carboxylethyl)-l-norvaline Dehydrogenase, domain 2"/>
    <property type="match status" value="1"/>
</dbReference>
<dbReference type="SUPFAM" id="SSF48179">
    <property type="entry name" value="6-phosphogluconate dehydrogenase C-terminal domain-like"/>
    <property type="match status" value="1"/>
</dbReference>
<dbReference type="InterPro" id="IPR036291">
    <property type="entry name" value="NAD(P)-bd_dom_sf"/>
</dbReference>
<dbReference type="Gene3D" id="3.40.50.720">
    <property type="entry name" value="NAD(P)-binding Rossmann-like Domain"/>
    <property type="match status" value="1"/>
</dbReference>
<evidence type="ECO:0000256" key="1">
    <source>
        <dbReference type="ARBA" id="ARBA00005086"/>
    </source>
</evidence>
<feature type="domain" description="3-hydroxyacyl-CoA dehydrogenase C-terminal" evidence="4">
    <location>
        <begin position="145"/>
        <end position="241"/>
    </location>
</feature>
<protein>
    <submittedName>
        <fullName evidence="6">3-hydroxyacyl-CoA dehydrogenase family protein</fullName>
    </submittedName>
</protein>
<dbReference type="Proteomes" id="UP001310386">
    <property type="component" value="Unassembled WGS sequence"/>
</dbReference>
<dbReference type="InterPro" id="IPR008927">
    <property type="entry name" value="6-PGluconate_DH-like_C_sf"/>
</dbReference>
<evidence type="ECO:0000256" key="2">
    <source>
        <dbReference type="ARBA" id="ARBA00009463"/>
    </source>
</evidence>
<comment type="pathway">
    <text evidence="1">Lipid metabolism; butanoate metabolism.</text>
</comment>
<dbReference type="InterPro" id="IPR006108">
    <property type="entry name" value="3HC_DH_C"/>
</dbReference>
<comment type="caution">
    <text evidence="6">The sequence shown here is derived from an EMBL/GenBank/DDBJ whole genome shotgun (WGS) entry which is preliminary data.</text>
</comment>
<accession>A0ABU5ZCA9</accession>
<proteinExistence type="inferred from homology"/>
<sequence length="242" mass="26862">MTNNLRVAILGRNALARTMHSLFSAVPNIEIHGITESSQGRFDAVIETTNLNLEQKREDLMLIERCVEDDTLILSSILGVTATQTASWLMHPYRLVGFAAFAKQDSSELIEIAPGLQTDTSYLERASQLIAYLGKDTETVGDEAGLVFPRILSMIVNEAAFAWTEKMASKEDIDTAMRKGTNYPMGPLEWADQVGLDDIYAVLSGLHRDLGEDRYRPAPILRKMVQAGWLGIQAGKGFYSYE</sequence>
<organism evidence="6 7">
    <name type="scientific">Ferviditalea candida</name>
    <dbReference type="NCBI Taxonomy" id="3108399"/>
    <lineage>
        <taxon>Bacteria</taxon>
        <taxon>Bacillati</taxon>
        <taxon>Bacillota</taxon>
        <taxon>Bacilli</taxon>
        <taxon>Bacillales</taxon>
        <taxon>Paenibacillaceae</taxon>
        <taxon>Ferviditalea</taxon>
    </lineage>
</organism>
<dbReference type="PANTHER" id="PTHR48075">
    <property type="entry name" value="3-HYDROXYACYL-COA DEHYDROGENASE FAMILY PROTEIN"/>
    <property type="match status" value="1"/>
</dbReference>
<dbReference type="SUPFAM" id="SSF51735">
    <property type="entry name" value="NAD(P)-binding Rossmann-fold domains"/>
    <property type="match status" value="1"/>
</dbReference>
<feature type="domain" description="3-hydroxyacyl-CoA dehydrogenase NAD binding" evidence="5">
    <location>
        <begin position="28"/>
        <end position="138"/>
    </location>
</feature>
<evidence type="ECO:0000256" key="3">
    <source>
        <dbReference type="ARBA" id="ARBA00023002"/>
    </source>
</evidence>
<dbReference type="EMBL" id="JAYJLD010000001">
    <property type="protein sequence ID" value="MEB3100149.1"/>
    <property type="molecule type" value="Genomic_DNA"/>
</dbReference>
<evidence type="ECO:0000313" key="7">
    <source>
        <dbReference type="Proteomes" id="UP001310386"/>
    </source>
</evidence>
<keyword evidence="3" id="KW-0560">Oxidoreductase</keyword>
<comment type="similarity">
    <text evidence="2">Belongs to the 3-hydroxyacyl-CoA dehydrogenase family.</text>
</comment>
<dbReference type="Pfam" id="PF02737">
    <property type="entry name" value="3HCDH_N"/>
    <property type="match status" value="1"/>
</dbReference>
<dbReference type="InterPro" id="IPR013328">
    <property type="entry name" value="6PGD_dom2"/>
</dbReference>
<reference evidence="6" key="1">
    <citation type="submission" date="2023-12" db="EMBL/GenBank/DDBJ databases">
        <title>Fervidustalea candida gen. nov., sp. nov., a novel member of the family Paenibacillaceae isolated from a geothermal area.</title>
        <authorList>
            <person name="Li W.-J."/>
            <person name="Jiao J.-Y."/>
            <person name="Chen Y."/>
        </authorList>
    </citation>
    <scope>NUCLEOTIDE SEQUENCE</scope>
    <source>
        <strain evidence="6">SYSU GA230002</strain>
    </source>
</reference>